<dbReference type="PROSITE" id="PS51257">
    <property type="entry name" value="PROKAR_LIPOPROTEIN"/>
    <property type="match status" value="1"/>
</dbReference>
<reference evidence="1 2" key="1">
    <citation type="submission" date="2022-04" db="EMBL/GenBank/DDBJ databases">
        <title>Spirosoma sp. strain RP8 genome sequencing and assembly.</title>
        <authorList>
            <person name="Jung Y."/>
        </authorList>
    </citation>
    <scope>NUCLEOTIDE SEQUENCE [LARGE SCALE GENOMIC DNA]</scope>
    <source>
        <strain evidence="1 2">RP8</strain>
    </source>
</reference>
<organism evidence="1 2">
    <name type="scientific">Spirosoma liriopis</name>
    <dbReference type="NCBI Taxonomy" id="2937440"/>
    <lineage>
        <taxon>Bacteria</taxon>
        <taxon>Pseudomonadati</taxon>
        <taxon>Bacteroidota</taxon>
        <taxon>Cytophagia</taxon>
        <taxon>Cytophagales</taxon>
        <taxon>Cytophagaceae</taxon>
        <taxon>Spirosoma</taxon>
    </lineage>
</organism>
<sequence>MKATFTSTLLLILLSACSQKEEVKLGCDCEGPTENIVQNALAIHNISGVRILGDSTSQGRYAMYCDPKVIDGKTIITQDTVNVSGKIRPVRNYGDWNYNDRIEVTEIRKK</sequence>
<protein>
    <recommendedName>
        <fullName evidence="3">Lipoprotein</fullName>
    </recommendedName>
</protein>
<accession>A0ABT0HUL4</accession>
<proteinExistence type="predicted"/>
<keyword evidence="2" id="KW-1185">Reference proteome</keyword>
<gene>
    <name evidence="1" type="ORF">M0L20_28735</name>
</gene>
<dbReference type="EMBL" id="JALPRF010000012">
    <property type="protein sequence ID" value="MCK8495887.1"/>
    <property type="molecule type" value="Genomic_DNA"/>
</dbReference>
<evidence type="ECO:0000313" key="1">
    <source>
        <dbReference type="EMBL" id="MCK8495887.1"/>
    </source>
</evidence>
<evidence type="ECO:0008006" key="3">
    <source>
        <dbReference type="Google" id="ProtNLM"/>
    </source>
</evidence>
<evidence type="ECO:0000313" key="2">
    <source>
        <dbReference type="Proteomes" id="UP001202180"/>
    </source>
</evidence>
<name>A0ABT0HUL4_9BACT</name>
<comment type="caution">
    <text evidence="1">The sequence shown here is derived from an EMBL/GenBank/DDBJ whole genome shotgun (WGS) entry which is preliminary data.</text>
</comment>
<dbReference type="Proteomes" id="UP001202180">
    <property type="component" value="Unassembled WGS sequence"/>
</dbReference>
<dbReference type="RefSeq" id="WP_248480686.1">
    <property type="nucleotide sequence ID" value="NZ_JALPRF010000012.1"/>
</dbReference>